<keyword evidence="3" id="KW-1185">Reference proteome</keyword>
<name>A0A8S4FQ43_PLUXY</name>
<protein>
    <submittedName>
        <fullName evidence="2">(diamondback moth) hypothetical protein</fullName>
    </submittedName>
</protein>
<dbReference type="Pfam" id="PF10545">
    <property type="entry name" value="MADF_DNA_bdg"/>
    <property type="match status" value="1"/>
</dbReference>
<evidence type="ECO:0000313" key="3">
    <source>
        <dbReference type="Proteomes" id="UP000653454"/>
    </source>
</evidence>
<dbReference type="PROSITE" id="PS51029">
    <property type="entry name" value="MADF"/>
    <property type="match status" value="1"/>
</dbReference>
<gene>
    <name evidence="2" type="ORF">PLXY2_LOCUS9920</name>
</gene>
<sequence length="368" mass="41776">MSSWSNDDCLSFLEHYQMESCIWNPKDANHKDKKKQADAWIRLAQLTGRPVKEVKNKKEILMTTFRKHLKKKQESIRSGAVDLATIIAVLEGSDDVSADLDQVSMTQEQIESEASKIINDCDAGGQYCLLDLDKHNASSKPMPFCASTDKPNSSCPEKAEAITSCSRDVEPITITRTDYKEEHVAKAVSECRKRAIWKKGKKLGFTDTEGGKKIIGLCAAMAYLPHDHIPEAWLYILHNIPNGATASAFTDYMSNQWIKNSNLITCYGDVYRTTNHVEGWHNRLNRRIAKNPSLYHIIDIFKGEATESDFKIDQLNNHVDENVPKKRRKTDSKDRVITKIIDDFLCEKIEIGICLQRLANVKLICDKK</sequence>
<organism evidence="2 3">
    <name type="scientific">Plutella xylostella</name>
    <name type="common">Diamondback moth</name>
    <name type="synonym">Plutella maculipennis</name>
    <dbReference type="NCBI Taxonomy" id="51655"/>
    <lineage>
        <taxon>Eukaryota</taxon>
        <taxon>Metazoa</taxon>
        <taxon>Ecdysozoa</taxon>
        <taxon>Arthropoda</taxon>
        <taxon>Hexapoda</taxon>
        <taxon>Insecta</taxon>
        <taxon>Pterygota</taxon>
        <taxon>Neoptera</taxon>
        <taxon>Endopterygota</taxon>
        <taxon>Lepidoptera</taxon>
        <taxon>Glossata</taxon>
        <taxon>Ditrysia</taxon>
        <taxon>Yponomeutoidea</taxon>
        <taxon>Plutellidae</taxon>
        <taxon>Plutella</taxon>
    </lineage>
</organism>
<dbReference type="AlphaFoldDB" id="A0A8S4FQ43"/>
<dbReference type="EMBL" id="CAJHNJ030000041">
    <property type="protein sequence ID" value="CAG9130443.1"/>
    <property type="molecule type" value="Genomic_DNA"/>
</dbReference>
<dbReference type="PANTHER" id="PTHR21505:SF8">
    <property type="entry name" value="DPT-YFP REPRESSOR BY OVEREXPRESSION, ISOFORM D-RELATED"/>
    <property type="match status" value="1"/>
</dbReference>
<evidence type="ECO:0000259" key="1">
    <source>
        <dbReference type="PROSITE" id="PS51029"/>
    </source>
</evidence>
<comment type="caution">
    <text evidence="2">The sequence shown here is derived from an EMBL/GenBank/DDBJ whole genome shotgun (WGS) entry which is preliminary data.</text>
</comment>
<reference evidence="2" key="1">
    <citation type="submission" date="2020-11" db="EMBL/GenBank/DDBJ databases">
        <authorList>
            <person name="Whiteford S."/>
        </authorList>
    </citation>
    <scope>NUCLEOTIDE SEQUENCE</scope>
</reference>
<dbReference type="Proteomes" id="UP000653454">
    <property type="component" value="Unassembled WGS sequence"/>
</dbReference>
<feature type="domain" description="MADF" evidence="1">
    <location>
        <begin position="11"/>
        <end position="95"/>
    </location>
</feature>
<accession>A0A8S4FQ43</accession>
<evidence type="ECO:0000313" key="2">
    <source>
        <dbReference type="EMBL" id="CAG9130443.1"/>
    </source>
</evidence>
<dbReference type="PANTHER" id="PTHR21505">
    <property type="entry name" value="MADF DOMAIN-CONTAINING PROTEIN-RELATED"/>
    <property type="match status" value="1"/>
</dbReference>
<proteinExistence type="predicted"/>
<dbReference type="InterPro" id="IPR006578">
    <property type="entry name" value="MADF-dom"/>
</dbReference>